<dbReference type="Proteomes" id="UP000536835">
    <property type="component" value="Unassembled WGS sequence"/>
</dbReference>
<dbReference type="RefSeq" id="WP_173200619.1">
    <property type="nucleotide sequence ID" value="NZ_JABFCX010000003.1"/>
</dbReference>
<proteinExistence type="predicted"/>
<dbReference type="AlphaFoldDB" id="A0A7Y3RNH1"/>
<evidence type="ECO:0000313" key="1">
    <source>
        <dbReference type="EMBL" id="NNU17314.1"/>
    </source>
</evidence>
<organism evidence="1 2">
    <name type="scientific">Parvularcula mediterranea</name>
    <dbReference type="NCBI Taxonomy" id="2732508"/>
    <lineage>
        <taxon>Bacteria</taxon>
        <taxon>Pseudomonadati</taxon>
        <taxon>Pseudomonadota</taxon>
        <taxon>Alphaproteobacteria</taxon>
        <taxon>Parvularculales</taxon>
        <taxon>Parvularculaceae</taxon>
        <taxon>Parvularcula</taxon>
    </lineage>
</organism>
<keyword evidence="2" id="KW-1185">Reference proteome</keyword>
<evidence type="ECO:0000313" key="2">
    <source>
        <dbReference type="Proteomes" id="UP000536835"/>
    </source>
</evidence>
<protein>
    <submittedName>
        <fullName evidence="1">Uncharacterized protein</fullName>
    </submittedName>
</protein>
<dbReference type="EMBL" id="JABFCX010000003">
    <property type="protein sequence ID" value="NNU17314.1"/>
    <property type="molecule type" value="Genomic_DNA"/>
</dbReference>
<accession>A0A7Y3RNH1</accession>
<comment type="caution">
    <text evidence="1">The sequence shown here is derived from an EMBL/GenBank/DDBJ whole genome shotgun (WGS) entry which is preliminary data.</text>
</comment>
<reference evidence="1 2" key="1">
    <citation type="submission" date="2020-05" db="EMBL/GenBank/DDBJ databases">
        <title>Parvularcula mediterraneae sp. nov., isolated from polypropylene straw from shallow seawater of the seashore of Laganas in Zakynthos island, Greece.</title>
        <authorList>
            <person name="Szabo I."/>
            <person name="Al-Omari J."/>
            <person name="Rado J."/>
            <person name="Szerdahelyi G.S."/>
        </authorList>
    </citation>
    <scope>NUCLEOTIDE SEQUENCE [LARGE SCALE GENOMIC DNA]</scope>
    <source>
        <strain evidence="1 2">ZS-1/3</strain>
    </source>
</reference>
<sequence>MIAAFTALAMSAALQGAPEYNVEVMVQDKKGLFGSRAVRVSRSITLEPGEFEIDSGANPMLSGEIEMRGDAVRVKMVVCRPNTDPCDVVGRPTLRFRVGSEASVRDNGIRSTYQVTFEPE</sequence>
<name>A0A7Y3RNH1_9PROT</name>
<gene>
    <name evidence="1" type="ORF">HK107_13365</name>
</gene>